<keyword evidence="7" id="KW-1185">Reference proteome</keyword>
<reference evidence="1" key="4">
    <citation type="submission" date="2023-11" db="EMBL/GenBank/DDBJ databases">
        <authorList>
            <person name="Beijen E."/>
            <person name="Ohm R.A."/>
        </authorList>
    </citation>
    <scope>NUCLEOTIDE SEQUENCE</scope>
    <source>
        <strain evidence="1">CBS 150709</strain>
    </source>
</reference>
<name>A0A179HNP8_PURLI</name>
<dbReference type="EMBL" id="LCWV01000003">
    <property type="protein sequence ID" value="PWI75019.1"/>
    <property type="molecule type" value="Genomic_DNA"/>
</dbReference>
<dbReference type="Proteomes" id="UP000245956">
    <property type="component" value="Unassembled WGS sequence"/>
</dbReference>
<proteinExistence type="predicted"/>
<evidence type="ECO:0000313" key="4">
    <source>
        <dbReference type="EMBL" id="PWI75019.1"/>
    </source>
</evidence>
<dbReference type="Proteomes" id="UP000078240">
    <property type="component" value="Unassembled WGS sequence"/>
</dbReference>
<gene>
    <name evidence="4" type="ORF">PCL_08333</name>
    <name evidence="1" type="ORF">Purlil1_2608</name>
    <name evidence="2" type="ORF">VFPBJ_02950</name>
    <name evidence="3" type="ORF">VFPFJ_05132</name>
</gene>
<dbReference type="KEGG" id="plj:28887261"/>
<evidence type="ECO:0000313" key="1">
    <source>
        <dbReference type="EMBL" id="KAK4093451.1"/>
    </source>
</evidence>
<dbReference type="Proteomes" id="UP001287286">
    <property type="component" value="Unassembled WGS sequence"/>
</dbReference>
<dbReference type="RefSeq" id="XP_018179692.1">
    <property type="nucleotide sequence ID" value="XM_018322212.1"/>
</dbReference>
<organism evidence="3 5">
    <name type="scientific">Purpureocillium lilacinum</name>
    <name type="common">Paecilomyces lilacinus</name>
    <dbReference type="NCBI Taxonomy" id="33203"/>
    <lineage>
        <taxon>Eukaryota</taxon>
        <taxon>Fungi</taxon>
        <taxon>Dikarya</taxon>
        <taxon>Ascomycota</taxon>
        <taxon>Pezizomycotina</taxon>
        <taxon>Sordariomycetes</taxon>
        <taxon>Hypocreomycetidae</taxon>
        <taxon>Hypocreales</taxon>
        <taxon>Ophiocordycipitaceae</taxon>
        <taxon>Purpureocillium</taxon>
    </lineage>
</organism>
<dbReference type="EMBL" id="JAWRVI010000006">
    <property type="protein sequence ID" value="KAK4093451.1"/>
    <property type="molecule type" value="Genomic_DNA"/>
</dbReference>
<dbReference type="AlphaFoldDB" id="A0A179HNP8"/>
<evidence type="ECO:0000313" key="5">
    <source>
        <dbReference type="Proteomes" id="UP000078340"/>
    </source>
</evidence>
<dbReference type="OMA" id="WIPAKRD"/>
<dbReference type="EMBL" id="LSBH01000002">
    <property type="protein sequence ID" value="OAQ84182.1"/>
    <property type="molecule type" value="Genomic_DNA"/>
</dbReference>
<accession>A0A179HNP8</accession>
<protein>
    <submittedName>
        <fullName evidence="3">Beta-lactamase superfamily domain-containing protein</fullName>
    </submittedName>
</protein>
<evidence type="ECO:0000313" key="3">
    <source>
        <dbReference type="EMBL" id="OAQ90973.1"/>
    </source>
</evidence>
<dbReference type="OrthoDB" id="4905323at2759"/>
<reference evidence="4" key="1">
    <citation type="submission" date="2015-05" db="EMBL/GenBank/DDBJ databases">
        <authorList>
            <person name="Wang D.B."/>
            <person name="Wang M."/>
        </authorList>
    </citation>
    <scope>NUCLEOTIDE SEQUENCE</scope>
    <source>
        <strain evidence="4">36-1</strain>
    </source>
</reference>
<evidence type="ECO:0000313" key="7">
    <source>
        <dbReference type="Proteomes" id="UP001287286"/>
    </source>
</evidence>
<dbReference type="GeneID" id="28887261"/>
<reference evidence="4 6" key="2">
    <citation type="journal article" date="2016" name="Front. Microbiol.">
        <title>Genome and transcriptome sequences reveal the specific parasitism of the nematophagous Purpureocillium lilacinum 36-1.</title>
        <authorList>
            <person name="Xie J."/>
            <person name="Li S."/>
            <person name="Mo C."/>
            <person name="Xiao X."/>
            <person name="Peng D."/>
            <person name="Wang G."/>
            <person name="Xiao Y."/>
        </authorList>
    </citation>
    <scope>NUCLEOTIDE SEQUENCE [LARGE SCALE GENOMIC DNA]</scope>
    <source>
        <strain evidence="4 6">36-1</strain>
    </source>
</reference>
<dbReference type="Proteomes" id="UP000078340">
    <property type="component" value="Unassembled WGS sequence"/>
</dbReference>
<sequence length="428" mass="46611">MALTIKQLNGDTAFLLSFEPIECPSAAPWAAPEPFRILLDPWLEDSYSINPKASFASHVQVACVSSLQQLAQPDLVIITNARSEHCNETTLRQLPPTGTKTLILAEPAAAKLIRSWKYFDEDMVRTLERWETRTKSRETVVRVPVPPQVCGGNEGEVTVSLIHQKRDLTGLHSAVAITYRPPPPHASIFRRQATTPPKSPTASVSDLPPQIPTPRLSLLQTPDSPVSAILGPFTPPASPDFMKLRTVRSLASIPPQARNRAVSLVYSPYGTSYSCMEPYVTSHLLAEAALPLTAMLHPFDTVPHPWGLSGNLGAGVTAGLETAKSSGVRAWISARDGRNVGGLAGKLVYRKKYPREEVEEVIRQALGRSTPRGSGGYARGKKPGRTTETLALSQGDEVTMTSEGIWEETECPSPLQYADEKLNALLRT</sequence>
<dbReference type="EMBL" id="LSBI01000004">
    <property type="protein sequence ID" value="OAQ90973.1"/>
    <property type="molecule type" value="Genomic_DNA"/>
</dbReference>
<reference evidence="1 7" key="5">
    <citation type="journal article" date="2024" name="Microbiol. Resour. Announc.">
        <title>Genome annotations for the ascomycete fungi Trichoderma harzianum, Trichoderma aggressivum, and Purpureocillium lilacinum.</title>
        <authorList>
            <person name="Beijen E.P.W."/>
            <person name="Ohm R.A."/>
        </authorList>
    </citation>
    <scope>NUCLEOTIDE SEQUENCE [LARGE SCALE GENOMIC DNA]</scope>
    <source>
        <strain evidence="1 7">CBS 150709</strain>
    </source>
</reference>
<reference evidence="3 5" key="3">
    <citation type="submission" date="2016-02" db="EMBL/GenBank/DDBJ databases">
        <title>Biosynthesis of antibiotic leucinostatins and their inhibition on Phytophthora in bio-control Purpureocillium lilacinum.</title>
        <authorList>
            <person name="Wang G."/>
            <person name="Liu Z."/>
            <person name="Lin R."/>
            <person name="Li E."/>
            <person name="Mao Z."/>
            <person name="Ling J."/>
            <person name="Yin W."/>
            <person name="Xie B."/>
        </authorList>
    </citation>
    <scope>NUCLEOTIDE SEQUENCE [LARGE SCALE GENOMIC DNA]</scope>
    <source>
        <strain evidence="2">PLBJ-1</strain>
        <strain evidence="3">PLFJ-1</strain>
    </source>
</reference>
<dbReference type="PANTHER" id="PTHR36142:SF5">
    <property type="entry name" value="METALLO-BETA-LACTAMASE DOMAIN-CONTAINING PROTEIN"/>
    <property type="match status" value="1"/>
</dbReference>
<dbReference type="InterPro" id="IPR036866">
    <property type="entry name" value="RibonucZ/Hydroxyglut_hydro"/>
</dbReference>
<dbReference type="Gene3D" id="3.60.15.10">
    <property type="entry name" value="Ribonuclease Z/Hydroxyacylglutathione hydrolase-like"/>
    <property type="match status" value="1"/>
</dbReference>
<dbReference type="PANTHER" id="PTHR36142">
    <property type="entry name" value="METALLO-HYDROLASE/OXIDOREDUCTASE SUPERFAMILY PROTEIN"/>
    <property type="match status" value="1"/>
</dbReference>
<evidence type="ECO:0000313" key="2">
    <source>
        <dbReference type="EMBL" id="OAQ84182.1"/>
    </source>
</evidence>
<evidence type="ECO:0000313" key="6">
    <source>
        <dbReference type="Proteomes" id="UP000245956"/>
    </source>
</evidence>
<comment type="caution">
    <text evidence="3">The sequence shown here is derived from an EMBL/GenBank/DDBJ whole genome shotgun (WGS) entry which is preliminary data.</text>
</comment>